<reference evidence="1 2" key="1">
    <citation type="journal article" date="2020" name="Phytopathology">
        <title>Genome Sequence Resources of Colletotrichum truncatum, C. plurivorum, C. musicola, and C. sojae: Four Species Pathogenic to Soybean (Glycine max).</title>
        <authorList>
            <person name="Rogerio F."/>
            <person name="Boufleur T.R."/>
            <person name="Ciampi-Guillardi M."/>
            <person name="Sukno S.A."/>
            <person name="Thon M.R."/>
            <person name="Massola Junior N.S."/>
            <person name="Baroncelli R."/>
        </authorList>
    </citation>
    <scope>NUCLEOTIDE SEQUENCE [LARGE SCALE GENOMIC DNA]</scope>
    <source>
        <strain evidence="1 2">CMES1059</strain>
    </source>
</reference>
<dbReference type="Proteomes" id="UP000805649">
    <property type="component" value="Unassembled WGS sequence"/>
</dbReference>
<proteinExistence type="predicted"/>
<name>A0ACC3Z535_COLTU</name>
<gene>
    <name evidence="1" type="ORF">CTRU02_205785</name>
</gene>
<dbReference type="EMBL" id="VUJX02000003">
    <property type="protein sequence ID" value="KAL0939175.1"/>
    <property type="molecule type" value="Genomic_DNA"/>
</dbReference>
<organism evidence="1 2">
    <name type="scientific">Colletotrichum truncatum</name>
    <name type="common">Anthracnose fungus</name>
    <name type="synonym">Colletotrichum capsici</name>
    <dbReference type="NCBI Taxonomy" id="5467"/>
    <lineage>
        <taxon>Eukaryota</taxon>
        <taxon>Fungi</taxon>
        <taxon>Dikarya</taxon>
        <taxon>Ascomycota</taxon>
        <taxon>Pezizomycotina</taxon>
        <taxon>Sordariomycetes</taxon>
        <taxon>Hypocreomycetidae</taxon>
        <taxon>Glomerellales</taxon>
        <taxon>Glomerellaceae</taxon>
        <taxon>Colletotrichum</taxon>
        <taxon>Colletotrichum truncatum species complex</taxon>
    </lineage>
</organism>
<sequence>MSGGNNYALGYQAQLHHGRSLSFNGVRPVNSGLFHDGTHDQHRNSLDVPVLSQQRRSVDAGLQNAGRNGLPRISPNGFYAGGNLVNHDGTAYQPIIGTNQGTGGFDQANTVRPASGLQNTQNMTVENWGNFSRQDFRRVISAAFEMYNPMRNPNRSTILQSARMLLSALTREHIRDLPRTDLDIICAKEHLGACYFLLGEYSESERFRREILQARENARPPDLERVLAARQNLVASLLEVANERAKTDAQSAYTKNYEALNLAVKNACTRRDQDRGIDEDFADVLQCCNRLLKNTSISFHEKSNLLTLRIRALLKGNDEQKVKELRYEVFEDLTNTRLDLAGLYGLNLNKHREANATYNCIEPSIQIYRSSMQQGDLYSQQRIANLDNTVKLRWKMMLQQKREDIRKAQEQQERQNRLSNAALGQDIRRPETSMSISSNITMISRSTSILLDVNLPSNDVSAIQGSKKRMYEFIQFRKSILAGRYDPNMQPIRLTVIDTGLDDTHPFISNSGWKRNRDSDRKALFKDFEGDSVTPVDEDGHGTFIAGIVLQIAPEVELSVARICKNHSSIKTDQAVEEKIARAIVYAVDVWQTNIISLSLGFERPSSGNLQAAISKVQQNHNVILLCATGNSGNEIVGPLFPAKSHGIFKIFATDHSGVISNISTAKTSDSDFCFSVLGCNIESTWPSAPELRERAERNGFKVTERMRKGTTAGLWTVMSGTSFATPVAASLVAILFQFYDENAHKVRLRQGVFFKTVEVLKRVLLSMSNAGRDGYNHLVPTKGRGDDFNFINALPGETRTNFFARRLTEVVWRI</sequence>
<keyword evidence="2" id="KW-1185">Reference proteome</keyword>
<comment type="caution">
    <text evidence="1">The sequence shown here is derived from an EMBL/GenBank/DDBJ whole genome shotgun (WGS) entry which is preliminary data.</text>
</comment>
<evidence type="ECO:0000313" key="1">
    <source>
        <dbReference type="EMBL" id="KAL0939175.1"/>
    </source>
</evidence>
<protein>
    <submittedName>
        <fullName evidence="1">Lipid acyl hydrolase</fullName>
    </submittedName>
</protein>
<evidence type="ECO:0000313" key="2">
    <source>
        <dbReference type="Proteomes" id="UP000805649"/>
    </source>
</evidence>
<accession>A0ACC3Z535</accession>
<keyword evidence="1" id="KW-0378">Hydrolase</keyword>